<evidence type="ECO:0000256" key="1">
    <source>
        <dbReference type="SAM" id="MobiDB-lite"/>
    </source>
</evidence>
<gene>
    <name evidence="2" type="ORF">STCU_10196</name>
</gene>
<dbReference type="AlphaFoldDB" id="S9V5F4"/>
<feature type="compositionally biased region" description="Acidic residues" evidence="1">
    <location>
        <begin position="1"/>
        <end position="20"/>
    </location>
</feature>
<protein>
    <submittedName>
        <fullName evidence="2">Uncharacterized protein</fullName>
    </submittedName>
</protein>
<evidence type="ECO:0000313" key="3">
    <source>
        <dbReference type="Proteomes" id="UP000015354"/>
    </source>
</evidence>
<proteinExistence type="predicted"/>
<keyword evidence="3" id="KW-1185">Reference proteome</keyword>
<comment type="caution">
    <text evidence="2">The sequence shown here is derived from an EMBL/GenBank/DDBJ whole genome shotgun (WGS) entry which is preliminary data.</text>
</comment>
<dbReference type="Proteomes" id="UP000015354">
    <property type="component" value="Unassembled WGS sequence"/>
</dbReference>
<feature type="region of interest" description="Disordered" evidence="1">
    <location>
        <begin position="1"/>
        <end position="57"/>
    </location>
</feature>
<sequence>MDDDDEGDADDADGEDADLLGEDHNALAKMVAQAQHARGGGPHAAAEDDEDDPEENLLDEEDFETCFDQFNCFYFLEACVRRGMACSSAAPSPALAQVLRLLAPSDGRATNGVDRTSGFYDDQFSEAHQQSQVQEIHAAGEALAALFAAEQQQQQRHAPATVA</sequence>
<evidence type="ECO:0000313" key="2">
    <source>
        <dbReference type="EMBL" id="EPY18090.1"/>
    </source>
</evidence>
<feature type="compositionally biased region" description="Acidic residues" evidence="1">
    <location>
        <begin position="47"/>
        <end position="57"/>
    </location>
</feature>
<reference evidence="2 3" key="1">
    <citation type="journal article" date="2013" name="PLoS ONE">
        <title>Predicting the Proteins of Angomonas deanei, Strigomonas culicis and Their Respective Endosymbionts Reveals New Aspects of the Trypanosomatidae Family.</title>
        <authorList>
            <person name="Motta M.C."/>
            <person name="Martins A.C."/>
            <person name="de Souza S.S."/>
            <person name="Catta-Preta C.M."/>
            <person name="Silva R."/>
            <person name="Klein C.C."/>
            <person name="de Almeida L.G."/>
            <person name="de Lima Cunha O."/>
            <person name="Ciapina L.P."/>
            <person name="Brocchi M."/>
            <person name="Colabardini A.C."/>
            <person name="de Araujo Lima B."/>
            <person name="Machado C.R."/>
            <person name="de Almeida Soares C.M."/>
            <person name="Probst C.M."/>
            <person name="de Menezes C.B."/>
            <person name="Thompson C.E."/>
            <person name="Bartholomeu D.C."/>
            <person name="Gradia D.F."/>
            <person name="Pavoni D.P."/>
            <person name="Grisard E.C."/>
            <person name="Fantinatti-Garboggini F."/>
            <person name="Marchini F.K."/>
            <person name="Rodrigues-Luiz G.F."/>
            <person name="Wagner G."/>
            <person name="Goldman G.H."/>
            <person name="Fietto J.L."/>
            <person name="Elias M.C."/>
            <person name="Goldman M.H."/>
            <person name="Sagot M.F."/>
            <person name="Pereira M."/>
            <person name="Stoco P.H."/>
            <person name="de Mendonca-Neto R.P."/>
            <person name="Teixeira S.M."/>
            <person name="Maciel T.E."/>
            <person name="de Oliveira Mendes T.A."/>
            <person name="Urmenyi T.P."/>
            <person name="de Souza W."/>
            <person name="Schenkman S."/>
            <person name="de Vasconcelos A.T."/>
        </authorList>
    </citation>
    <scope>NUCLEOTIDE SEQUENCE [LARGE SCALE GENOMIC DNA]</scope>
</reference>
<dbReference type="EMBL" id="ATMH01010117">
    <property type="protein sequence ID" value="EPY18090.1"/>
    <property type="molecule type" value="Genomic_DNA"/>
</dbReference>
<accession>S9V5F4</accession>
<organism evidence="2 3">
    <name type="scientific">Strigomonas culicis</name>
    <dbReference type="NCBI Taxonomy" id="28005"/>
    <lineage>
        <taxon>Eukaryota</taxon>
        <taxon>Discoba</taxon>
        <taxon>Euglenozoa</taxon>
        <taxon>Kinetoplastea</taxon>
        <taxon>Metakinetoplastina</taxon>
        <taxon>Trypanosomatida</taxon>
        <taxon>Trypanosomatidae</taxon>
        <taxon>Strigomonadinae</taxon>
        <taxon>Strigomonas</taxon>
    </lineage>
</organism>
<name>S9V5F4_9TRYP</name>